<keyword evidence="13" id="KW-0106">Calcium</keyword>
<dbReference type="PROSITE" id="PS01186">
    <property type="entry name" value="EGF_2"/>
    <property type="match status" value="1"/>
</dbReference>
<keyword evidence="3" id="KW-1003">Cell membrane</keyword>
<dbReference type="InterPro" id="IPR013320">
    <property type="entry name" value="ConA-like_dom_sf"/>
</dbReference>
<dbReference type="Pfam" id="PF21114">
    <property type="entry name" value="DDR1-2_DS-like"/>
    <property type="match status" value="1"/>
</dbReference>
<dbReference type="InterPro" id="IPR000742">
    <property type="entry name" value="EGF"/>
</dbReference>
<dbReference type="SMART" id="SM00710">
    <property type="entry name" value="PbH1"/>
    <property type="match status" value="19"/>
</dbReference>
<dbReference type="Gene3D" id="2.60.40.10">
    <property type="entry name" value="Immunoglobulins"/>
    <property type="match status" value="5"/>
</dbReference>
<feature type="domain" description="Cadherin" evidence="20">
    <location>
        <begin position="3911"/>
        <end position="4018"/>
    </location>
</feature>
<feature type="compositionally biased region" description="Low complexity" evidence="15">
    <location>
        <begin position="4045"/>
        <end position="4068"/>
    </location>
</feature>
<dbReference type="InterPro" id="IPR012334">
    <property type="entry name" value="Pectin_lyas_fold"/>
</dbReference>
<dbReference type="InterPro" id="IPR013783">
    <property type="entry name" value="Ig-like_fold"/>
</dbReference>
<dbReference type="SMART" id="SM00231">
    <property type="entry name" value="FA58C"/>
    <property type="match status" value="1"/>
</dbReference>
<dbReference type="Proteomes" id="UP000694865">
    <property type="component" value="Unplaced"/>
</dbReference>
<dbReference type="InterPro" id="IPR002049">
    <property type="entry name" value="LE_dom"/>
</dbReference>
<keyword evidence="7" id="KW-0067">ATP-binding</keyword>
<dbReference type="InterPro" id="IPR006626">
    <property type="entry name" value="PbH1"/>
</dbReference>
<feature type="domain" description="F5/8 type C" evidence="18">
    <location>
        <begin position="270"/>
        <end position="415"/>
    </location>
</feature>
<dbReference type="InterPro" id="IPR002909">
    <property type="entry name" value="IPT_dom"/>
</dbReference>
<dbReference type="PROSITE" id="PS01286">
    <property type="entry name" value="FA58C_2"/>
    <property type="match status" value="1"/>
</dbReference>
<dbReference type="InterPro" id="IPR015919">
    <property type="entry name" value="Cadherin-like_sf"/>
</dbReference>
<feature type="domain" description="Pentraxin (PTX)" evidence="21">
    <location>
        <begin position="1"/>
        <end position="161"/>
    </location>
</feature>
<dbReference type="Gene3D" id="2.60.40.60">
    <property type="entry name" value="Cadherins"/>
    <property type="match status" value="3"/>
</dbReference>
<feature type="domain" description="EGF-like" evidence="19">
    <location>
        <begin position="2265"/>
        <end position="2299"/>
    </location>
</feature>
<feature type="region of interest" description="Disordered" evidence="15">
    <location>
        <begin position="4024"/>
        <end position="4068"/>
    </location>
</feature>
<keyword evidence="22" id="KW-1185">Reference proteome</keyword>
<dbReference type="PROSITE" id="PS00022">
    <property type="entry name" value="EGF_1"/>
    <property type="match status" value="1"/>
</dbReference>
<dbReference type="SUPFAM" id="SSF81296">
    <property type="entry name" value="E set domains"/>
    <property type="match status" value="3"/>
</dbReference>
<proteinExistence type="predicted"/>
<keyword evidence="12" id="KW-0966">Cell projection</keyword>
<dbReference type="Pfam" id="PF00028">
    <property type="entry name" value="Cadherin"/>
    <property type="match status" value="2"/>
</dbReference>
<evidence type="ECO:0000256" key="10">
    <source>
        <dbReference type="ARBA" id="ARBA00023157"/>
    </source>
</evidence>
<dbReference type="Gene3D" id="2.160.20.10">
    <property type="entry name" value="Single-stranded right-handed beta-helix, Pectin lyase-like"/>
    <property type="match status" value="4"/>
</dbReference>
<dbReference type="SUPFAM" id="SSF49854">
    <property type="entry name" value="Spermadhesin, CUB domain"/>
    <property type="match status" value="1"/>
</dbReference>
<dbReference type="SUPFAM" id="SSF49899">
    <property type="entry name" value="Concanavalin A-like lectins/glucanases"/>
    <property type="match status" value="1"/>
</dbReference>
<evidence type="ECO:0000256" key="3">
    <source>
        <dbReference type="ARBA" id="ARBA00022475"/>
    </source>
</evidence>
<evidence type="ECO:0000256" key="12">
    <source>
        <dbReference type="ARBA" id="ARBA00023273"/>
    </source>
</evidence>
<dbReference type="Pfam" id="PF00754">
    <property type="entry name" value="F5_F8_type_C"/>
    <property type="match status" value="1"/>
</dbReference>
<comment type="subcellular location">
    <subcellularLocation>
        <location evidence="1">Cell membrane</location>
        <topology evidence="1">Single-pass type I membrane protein</topology>
    </subcellularLocation>
    <subcellularLocation>
        <location evidence="2">Cell projection</location>
    </subcellularLocation>
</comment>
<feature type="compositionally biased region" description="Low complexity" evidence="15">
    <location>
        <begin position="4024"/>
        <end position="4035"/>
    </location>
</feature>
<dbReference type="InterPro" id="IPR000859">
    <property type="entry name" value="CUB_dom"/>
</dbReference>
<dbReference type="PANTHER" id="PTHR24026:SF126">
    <property type="entry name" value="PROTOCADHERIN FAT 4"/>
    <property type="match status" value="1"/>
</dbReference>
<evidence type="ECO:0000256" key="2">
    <source>
        <dbReference type="ARBA" id="ARBA00004316"/>
    </source>
</evidence>
<dbReference type="Gene3D" id="2.60.120.1190">
    <property type="match status" value="1"/>
</dbReference>
<dbReference type="PROSITE" id="PS50026">
    <property type="entry name" value="EGF_3"/>
    <property type="match status" value="1"/>
</dbReference>
<accession>A0ABM0MSG5</accession>
<dbReference type="PROSITE" id="PS01285">
    <property type="entry name" value="FA58C_1"/>
    <property type="match status" value="1"/>
</dbReference>
<feature type="domain" description="CUB" evidence="17">
    <location>
        <begin position="2045"/>
        <end position="2166"/>
    </location>
</feature>
<dbReference type="Pfam" id="PF01833">
    <property type="entry name" value="TIG"/>
    <property type="match status" value="3"/>
</dbReference>
<keyword evidence="9 16" id="KW-0472">Membrane</keyword>
<dbReference type="Gene3D" id="2.60.120.290">
    <property type="entry name" value="Spermadhesin, CUB domain"/>
    <property type="match status" value="1"/>
</dbReference>
<evidence type="ECO:0000259" key="17">
    <source>
        <dbReference type="PROSITE" id="PS01180"/>
    </source>
</evidence>
<evidence type="ECO:0000259" key="18">
    <source>
        <dbReference type="PROSITE" id="PS50022"/>
    </source>
</evidence>
<feature type="domain" description="CUB" evidence="17">
    <location>
        <begin position="1514"/>
        <end position="1622"/>
    </location>
</feature>
<dbReference type="SMART" id="SM00159">
    <property type="entry name" value="PTX"/>
    <property type="match status" value="1"/>
</dbReference>
<evidence type="ECO:0000313" key="22">
    <source>
        <dbReference type="Proteomes" id="UP000694865"/>
    </source>
</evidence>
<dbReference type="InterPro" id="IPR048525">
    <property type="entry name" value="DDR1-2_DS-like"/>
</dbReference>
<evidence type="ECO:0000256" key="9">
    <source>
        <dbReference type="ARBA" id="ARBA00023136"/>
    </source>
</evidence>
<dbReference type="SUPFAM" id="SSF49785">
    <property type="entry name" value="Galactose-binding domain-like"/>
    <property type="match status" value="1"/>
</dbReference>
<dbReference type="InterPro" id="IPR002126">
    <property type="entry name" value="Cadherin-like_dom"/>
</dbReference>
<dbReference type="PROSITE" id="PS50268">
    <property type="entry name" value="CADHERIN_2"/>
    <property type="match status" value="3"/>
</dbReference>
<keyword evidence="6" id="KW-0547">Nucleotide-binding</keyword>
<dbReference type="Gene3D" id="2.60.120.200">
    <property type="match status" value="1"/>
</dbReference>
<dbReference type="CDD" id="cd11304">
    <property type="entry name" value="Cadherin_repeat"/>
    <property type="match status" value="3"/>
</dbReference>
<gene>
    <name evidence="23" type="primary">LOC100371179</name>
</gene>
<dbReference type="Pfam" id="PF00431">
    <property type="entry name" value="CUB"/>
    <property type="match status" value="1"/>
</dbReference>
<evidence type="ECO:0000256" key="4">
    <source>
        <dbReference type="ARBA" id="ARBA00022692"/>
    </source>
</evidence>
<dbReference type="PRINTS" id="PR00895">
    <property type="entry name" value="PENTAXIN"/>
</dbReference>
<keyword evidence="4 16" id="KW-0812">Transmembrane</keyword>
<name>A0ABM0MSG5_SACKO</name>
<dbReference type="CDD" id="cd00603">
    <property type="entry name" value="IPT_PCSR"/>
    <property type="match status" value="2"/>
</dbReference>
<dbReference type="InterPro" id="IPR000421">
    <property type="entry name" value="FA58C"/>
</dbReference>
<dbReference type="InterPro" id="IPR001759">
    <property type="entry name" value="PTX_dom"/>
</dbReference>
<evidence type="ECO:0000256" key="8">
    <source>
        <dbReference type="ARBA" id="ARBA00022989"/>
    </source>
</evidence>
<keyword evidence="14" id="KW-0245">EGF-like domain</keyword>
<dbReference type="InterPro" id="IPR008979">
    <property type="entry name" value="Galactose-bd-like_sf"/>
</dbReference>
<dbReference type="SUPFAM" id="SSF51126">
    <property type="entry name" value="Pectin lyase-like"/>
    <property type="match status" value="4"/>
</dbReference>
<dbReference type="SUPFAM" id="SSF49313">
    <property type="entry name" value="Cadherin-like"/>
    <property type="match status" value="3"/>
</dbReference>
<dbReference type="RefSeq" id="XP_006822956.1">
    <property type="nucleotide sequence ID" value="XM_006822893.1"/>
</dbReference>
<dbReference type="PROSITE" id="PS50022">
    <property type="entry name" value="FA58C_3"/>
    <property type="match status" value="1"/>
</dbReference>
<keyword evidence="10 14" id="KW-1015">Disulfide bond</keyword>
<evidence type="ECO:0000313" key="23">
    <source>
        <dbReference type="RefSeq" id="XP_006822956.1"/>
    </source>
</evidence>
<dbReference type="SMART" id="SM00429">
    <property type="entry name" value="IPT"/>
    <property type="match status" value="3"/>
</dbReference>
<evidence type="ECO:0000259" key="19">
    <source>
        <dbReference type="PROSITE" id="PS50026"/>
    </source>
</evidence>
<keyword evidence="11" id="KW-0325">Glycoprotein</keyword>
<evidence type="ECO:0000256" key="6">
    <source>
        <dbReference type="ARBA" id="ARBA00022741"/>
    </source>
</evidence>
<evidence type="ECO:0000256" key="1">
    <source>
        <dbReference type="ARBA" id="ARBA00004251"/>
    </source>
</evidence>
<evidence type="ECO:0000256" key="16">
    <source>
        <dbReference type="SAM" id="Phobius"/>
    </source>
</evidence>
<keyword evidence="5" id="KW-0732">Signal</keyword>
<dbReference type="Gene3D" id="2.10.25.10">
    <property type="entry name" value="Laminin"/>
    <property type="match status" value="1"/>
</dbReference>
<feature type="transmembrane region" description="Helical" evidence="16">
    <location>
        <begin position="7445"/>
        <end position="7468"/>
    </location>
</feature>
<dbReference type="CDD" id="cd00055">
    <property type="entry name" value="EGF_Lam"/>
    <property type="match status" value="1"/>
</dbReference>
<evidence type="ECO:0000256" key="13">
    <source>
        <dbReference type="PROSITE-ProRule" id="PRU00043"/>
    </source>
</evidence>
<dbReference type="SMART" id="SM00181">
    <property type="entry name" value="EGF"/>
    <property type="match status" value="4"/>
</dbReference>
<dbReference type="InterPro" id="IPR035914">
    <property type="entry name" value="Sperma_CUB_dom_sf"/>
</dbReference>
<feature type="domain" description="Cadherin" evidence="20">
    <location>
        <begin position="5597"/>
        <end position="5698"/>
    </location>
</feature>
<dbReference type="SMART" id="SM00042">
    <property type="entry name" value="CUB"/>
    <property type="match status" value="1"/>
</dbReference>
<reference evidence="23" key="1">
    <citation type="submission" date="2025-08" db="UniProtKB">
        <authorList>
            <consortium name="RefSeq"/>
        </authorList>
    </citation>
    <scope>IDENTIFICATION</scope>
    <source>
        <tissue evidence="23">Testes</tissue>
    </source>
</reference>
<feature type="domain" description="Cadherin" evidence="20">
    <location>
        <begin position="7148"/>
        <end position="7263"/>
    </location>
</feature>
<dbReference type="Pfam" id="PF00354">
    <property type="entry name" value="Pentaxin"/>
    <property type="match status" value="1"/>
</dbReference>
<evidence type="ECO:0000259" key="21">
    <source>
        <dbReference type="PROSITE" id="PS51828"/>
    </source>
</evidence>
<dbReference type="PROSITE" id="PS51828">
    <property type="entry name" value="PTX_2"/>
    <property type="match status" value="1"/>
</dbReference>
<evidence type="ECO:0000256" key="5">
    <source>
        <dbReference type="ARBA" id="ARBA00022729"/>
    </source>
</evidence>
<protein>
    <submittedName>
        <fullName evidence="23">Uncharacterized protein LOC100371179</fullName>
    </submittedName>
</protein>
<dbReference type="GeneID" id="100371179"/>
<dbReference type="InterPro" id="IPR039448">
    <property type="entry name" value="Beta_helix"/>
</dbReference>
<dbReference type="Gene3D" id="2.60.120.260">
    <property type="entry name" value="Galactose-binding domain-like"/>
    <property type="match status" value="1"/>
</dbReference>
<evidence type="ECO:0000259" key="20">
    <source>
        <dbReference type="PROSITE" id="PS50268"/>
    </source>
</evidence>
<evidence type="ECO:0000256" key="7">
    <source>
        <dbReference type="ARBA" id="ARBA00022840"/>
    </source>
</evidence>
<dbReference type="SMART" id="SM00112">
    <property type="entry name" value="CA"/>
    <property type="match status" value="3"/>
</dbReference>
<keyword evidence="8 16" id="KW-1133">Transmembrane helix</keyword>
<comment type="caution">
    <text evidence="14">Lacks conserved residue(s) required for the propagation of feature annotation.</text>
</comment>
<dbReference type="Pfam" id="PF13229">
    <property type="entry name" value="Beta_helix"/>
    <property type="match status" value="1"/>
</dbReference>
<dbReference type="CDD" id="cd00041">
    <property type="entry name" value="CUB"/>
    <property type="match status" value="1"/>
</dbReference>
<dbReference type="PANTHER" id="PTHR24026">
    <property type="entry name" value="FAT ATYPICAL CADHERIN-RELATED"/>
    <property type="match status" value="1"/>
</dbReference>
<dbReference type="InterPro" id="IPR014756">
    <property type="entry name" value="Ig_E-set"/>
</dbReference>
<evidence type="ECO:0000256" key="15">
    <source>
        <dbReference type="SAM" id="MobiDB-lite"/>
    </source>
</evidence>
<sequence>MTLLSYAVPNMYNELILYGIAGTRMLINIGSHETPRYLYHNQLTNGQWHHLCMAWRSSDGDWKLVQDSVVFASGKHKSNYVISGGGIMIIGQEQDAFGGGFDVSQSFVGDLTAYNVWQHALTLAEIHSVMSCGYEQGDLFSWSNDLAVYDMVEITDDDAVTSCVAGTVSFDIISDVISYAIPQGHHNISWSSDFYDNTYNGSESNGLLSGGVGQLTDGVVVIGECSQVFRPDTLHAFVGWNMQQLEGELNFVFDFGFVRTFGSVDFLVPCAGFPLGMENEYIQADQLSYSSIYNDDLPTYPNLNGNQPWIADWGDSKPYLKLDLLREYIVDKIVTQGSGSYYYSSWITEYRVYYSLDDSKWDIYGKDAYEVIQANTEMYSVVEGDLSPDIRVRYLIINPISWRYLPALRFELYGCAPKTDTQSTDHTNVSGNIQGEVVWTLQGSPYIIEGAVVVGATGTLIIQPGVSVLFSTTASQLEVHGMLLAVGRPGLEIEFTSIGIPIPGPVSKWSGLHFLNGYSKLSNVEVRRASTCIRVLSADHVEMTSVSVGQCQEDGIVFEDGRSDRNVTLVDVHVSDCGGKGISFSGSQLRPYFVARNVELTENYIGMYVIGQTVVDIQGGSISSNNNDGFITKATEIDALLDDVTIEANEFSPMNICLANNTFDENSYLGSIYFWGINQVSNALLTIDILNNTFINSVNVANEACKIHNTNADVHIKGNTFSNNQNSLQITQYSSLYFPDKNMTTRLEVSNNYFAENKCVYYHGTIVQLKVYNFGIIDFSENILTGNEATLAVLSIDSTTVVIRRNVFNNSRSSYDLYTDVPFSEAQVIAVGYNYWGSPGDEYSDVRAHARTRVCDFFTDMDLGMSDLSPYYVDAEMTLFLIDTNTTGRYYTETEDGFIGGEIGSSTTVTIENSTSPYVVDRSIYIREGSSLLIERGAQIEFMENRGIYVRGNLHIVGESNNTVVFRNRDSTKWYGLWFNDSNAETNIHGLHISMSKTALKLSNSRRNTTVNDITVHQSTYGLVATITRNSQFDIHDCLFTETEGDAIDIDLSGDVTSTGIRILDSVVSNNGDYGIYIHGNAIGDIDAPSTLVLDNVKSTNNNNDAFKVNLGNMPTIINMSNSDFNSSDDGISIVIKSGQIYIEYCNCGSNFYYGCYISYGFSSETQIQNIIIKDSTFANNHYSQQFYFHINTYSAIKSASSFAFIRNRVVSTSTYYDGVYFSNLRSIQAVVLDDNVFQVSSTSLAVNLVVKDSVDELQLRDNMFINCQNALYVSVHDSDDTAVSIEGNSFISNYGDNIIQVQINPSSEKEFSIIHNNLVNNSNIVLEFLNLNSGIKLFQNFFNNPTCQYNVKLSPGNSIDYLDAAYNWWGSSDSRTIRNKIYDNSVDSTLPVVEVSPFLASQNYSDIAYEEFSFVNIDGDIGGEISSNVTLTKNGSPYHVTSNIVVKESGQLTIEPGCELLFDENTMIRAQGIIVALGTAENHINMTAYEDGLRWRGLQLVSRKGTIEYPPECGGNVTVPKDFSVKMYSPNYPANYLNNLYCIWNILTEPGYRIRITFLDFSTSYSDHVSFGHGSTTYSTTRYEGSELPPQFETNVNEAWVELTTNSYYTAKGFAVRLDAINVNESEPLPGTELFFLDVTHTTHGIDVQGAAVHMGNVSSHDSAGHGITIDTTVFPDQSNTIIRGCNVTGASANGINVILQSSIDTTYSVTISSCRITNNDGNAIYVSGSGELAVQNCSLTQCQYGFYSEMKTGNLIIDDTMVVANEYGVYLEAPYSATEKSLLVFVTHSIISESFNRYSYGSIKITDNSNYQSNVTLLERIFSETSTTMEYTLLAATITTTVVLSGQSGQVTFNYFSNPGSTCELSVGSFSNTNVVNAQYNYWGATDFNEVTRRICSFHNDMTLAHVEYLPYLSSMGSEETEDLPVNLIVYDGEAGGTLTSNVTLTQQDSPYVVTKTIFIRSEAQLIIEAGVHLQFLSGRGILCEGRLEAVGTPQQPITFSSYDDTRWYGILFMDTEFVSPESKPTEKAETKTQGVNQTIPECGGSLYIAPGNTVQIMTPNYPGNYPNNLDYPYGFALSVYLSSSQSAWEKVVIQRNTFNGNSATSCFIDSRDYADLLVSENTFQDNTNTDLTISTSYYNVFEIMISNNVFDSNSGHKTLYISTNSPGLHFPAHIVNNEFYQCTSYTSVIFTESATYDINYNFFDNPIASYDIYVSFASDDALNAEYNWWGSPLEVSVSSRIYDRTKDYELALVDYIPFLDEPIFTCFDRSNCSANGQCVQPNVCRCTSGWGGLDCSNFSCSGLSECHLNGDCIGPNQCLCHEGWSGNSCAFATCHNVNQCNGNGFCLAPDTCACVDGFTSADCSKCLPNRWGPACQYCPNCVHGNCDSNTGKCVCDGVNWDGPLCEYCAHAFYGEQCLPITMVLNIAPSRGPDVGGIVIQVTGHNFEYSNHTYRCLFGDSEGLGQWISKELILCTTPPHIEGVVTVEVSPPGEDSFTSNGVLYEYYGLCPVGACGKSDTPPHGICVFGKCSCFLPWIGDDCNDELLQPVIAAVNNTFVKEGAPYEEQLWLKEGNGPFEWSLYMAPIDMTIDKRTGMVTWSRASANIAPQQVTAGCSNIIGSDSVTWTVNVPLSYNATVDYISVLDVLPYTQQVTISGYITFLDADEYFMRGRIPVDVKILRPNNMQIIRTATDLISVGYFQTVYYPVPNEYGHFSVDARHPADGSFDGKLSWMVKGMRTSPTYVTFERYLGDTSCINIATLINDGPLPLHDIAVQVFGVGPPLDEVTVYDCGSNVVGNFANELNKTEELPICLNMTASAPLSGTLSIIFITPEGTSAQLTVWLNFEAVTPVLVALPSYLTGSVNRGSQKLFDITIQNVGQIPTTALIVDIPSEIDMTVVSFEVDGISNGTEVRILPDSSAVLVIAVTVPTDFSLGELNGRMTVSEDTVWVAVNFHILVTSSYKLDFTVAVEDEFTYFADGRPRVADAQIRLVNPQNGVSLTGMTNINGTVTFYDIHEAYYTVFASAAGHSSYSAVILASSSTPELTIFLFRVAVSYTWTVSPTTFQDSYVVTLESTFEAEIPMPVVTIEPSNIDLLPLEEGRQDKIDFIVTNHGLIAAEGVTFTLPTGHPTLEFIKLVDDLGDLAANSSIVIPVDVRLKTSRRKRDSSSCYVAPLDYFVMCGVPRTVSVVAHFIHTVLSCFTSTPTPSSPNNRGPSQISCTGCGGIGPPSTHVSPVVYNPVTPINCNCIESFVNYCIMGFAERIITCPLSIIDFGLSPSLLGLLDAAIACIGGTISLVWQVIRCVSETIINCGGDSRRKREIDVGFSQNLIDQSRVIEHYQLFANEVLGSDEMLNMTDVSWYPQFKLLVSDDSLGGQLLTIDEYVNITSSVTLENNNRELVGSFLNRWNNTVVSWDSGILEPDSENMNIISYTNVHSLGMQFRDDLEVSRQEGYADMFDQYNSALETYVDAQNSGGSGKESICATVRVRIVQELVLTREAFNARLEVENGESGSLTGIKVVIRIWRNGDPFSEEMKEHFAFSDPELIGISSVDGNGTLAASISGSAEWLIIPYSTAAPDSDILYDVGGSLSYAVGDARITVPLLADTITVKPDPQLHVHYFHEKYVQGDDPLTEDVVENIVPFTLAILISNVGYGIARELKITSAQPEIIENDKGLLVTFQIIGAQLENEDVSKSLTIDFGDIPPHSTKVARWLLSSSLQGTFSNFSATFENINPLGDPQLSIIDVLEIHELLHLVRINHPIDDGITDFLVSDMIDAQNLPDHVYSSEDGHVFDVRAVNLTLDGKIGQMYGIGDYRIAEVAVNVTDQGWLYVRVALENRIPLTDFPLVYAVFGESDVLLLEFNVWTTTHIYSQELLHIFDYNSNYTINTTVYYSAVFGPRNDNTPLFSQDRYSVVIETDIPIGYFITSVEAYDEDVGDAGMLEYSIIDPGSNLPFAIDSQSGNISLSRLLLPGDLSQFPHVFAVIAADKGLPPKGSYTVVQVSLKIYTTSHMPTTVISTTHDVTSHHTTPFTTPTPPPPTISQPTTSSHDGTSETVTTFTLSSRSTRSHLDITGHTTPHVPTSASPTPQVTTQYTLPFVSSSMSTLSINIPTTLITKARTTLPRIPTVVEVVPHKGPAQGGNTVQVRGVFFMESDNGLYHCRFGVTVAYGSWVSHELIRCSVPPQSPGIVTISVSPAGVDNFTTDSIYYEYYGVCPGSNCGTHNSPSHGVCVQGECSCFLPWIGEECNVELLPPVIAFVNDTSIKEGTPFSIQIQTVQGSGPFEWSLNMAPIGMIIDKRTGMVTWSRASANIAPQQVTASCSNIIGSDSVTWTVNVPLSYNATVDYISVLDVLPYTQQVTISGYITFLDADEYFMRGTIPVDVKILGPNNMQVIRTTTDLISVGYFQAVYYPVPSEYGHFAVDARHPADGSFDGKLSWLVKGMRTSPTYVTVERYLGDTNCINIATLINDGPLPLYDIAVQVYGVGPPLDEVTVYDCSSNILVGLFANELDQAEELPICLNMTASAPLSGTLSIMFTTQERTLAEVTVSLKFEAVTPVLVAIPSYLTGNVNRGSQKLFDITIQNVGQIPTTALIVDIPSEIDMTVVSLEVDGISNGTDVRILPDSSAVLVIAVTVPTDFSLGELNGRMTVSENTVWVAVNFHILVTSSYKLDFTVAVEDEFTYFADGRPRVADAQIRLVNPQNGVSLTGMTNINGTVIFHDLREAYYTVFASADGHSSYSAVILSSPTTPELSIFLFRVAIPMPVVTIEPSNIDLLPLEEGRQDKIDFIVTNHGLIAAEGVTFTLPTGHPTLEFIKLVDDLGDLAANSSIVIPVDVRLKTSRRKRDSSSCYVAPLDYFVMCGVPRTVSVVAHFIHTVLSCFTFPSSSSSGPSQITGLPQISCTGCGGIGPPSTHVTPVVYNPVTPINCNCIESFVNYCIIGFAERIITCPLSIIDFGLSPSLLGLLDAAIACIGGTISLVWQVIRCISETIINCGGDSRRKRDIEVGFSQNLIDQSRVIEHYHLFAKEVLGSDEILNITDVSWYSQFKLLVSDDSLGGQLLTIDEYVNITSSVTLKNNNRELVGSFLNRWNNTVVSWDSGILERENEHFDIISYSNVHTLGMQFRDNLEVSRQGGYADMFDQYNSALETYVDAQNSGDSGKESICATVRVRIVQELVLTREAFNARLEVENGESSSLTGIKVVIRIWRNGDPFAVEMKEHFAFSDPELIGISSVDGNGTLAASISGSAEWLIIPYSTAAPDSDILYDVGGSLSYAVGDARITVPLLADTITVKPDPQLHVHYFHEKYVQGDDPLTQDVVENVVPFSLAIMISNVGYGIARELKITSAQPEIIENDKGLLVTFQIIGAQLENEDVSKSLTIDFGDIPPHSTKIARWLLSSSLQGTFSNFSATFENINPLGDPQLSIIDVLEIHELSHLVKMIKSDDGFTDFLVNDLIDSNSLPDRVYSSEDGETYAVHSINCSVNDCNTHFSTLGDYRVAELDVDVPSIEWVYVRMDLANYVRLDEFPIAHALVGESTTLLLDYNVWATSHINCQQLLHIFDYNPNITSHNTTLHSTISYTVFFGPLNEHTPFFKESFYRVELPLHLPNGTVVFNIEAYDSDVGDAGALLYSLSDTGQYNPFTIDSQSGNITVIRQVLVHEFPLSFKVLVTDTGIPQKHSETNIEIHLTSETTPSIASTIFTMVANTQTPHAAATSETPVQILTTLPMTSSTTYLQQPRVLEVVPSMGPGYGGITVQVKGAMFMNVGGGAYRCRFGTIESVGTWMSDELIVCVLPSHSSGIVAVSVSPPGLEEFTDDNVLFEFYGVCPEGACGSNYSTPRGVCAQDKCSCFYPWYGDKCNTRRRNPTIVAMDDMSIIEGVTYDVTLTTSSGDQPLIWSLISGPDGILLDWSSGKLLWEDPVGSDNAYEITVKCRNDVGDDKARWNLFVQISYNVTVDSISVSRPLTSGQSDASHPSDDSFVEKMQWLVEGMTITPSRVSYERDLTDVFFHSFANIENMGHNALRNISVQVYGSGPPLDGFEVFDCNNQDDIMIHELLPDNSMELCARASATSPLVGTLDLVFSTPEGTHAYLVFDIALFTAEPTLVFSPPSIQENVQVGVQKLLEVYVYNIGETDVTNVQAVFSDESFLAVVMFTAEKSTVTDTTSIPSGQSAILMLSMVAGDGDVGEVTGSILVQSIDQTTFAEIDFNITVTQRMLFDLVIIVEDEYTYYVDENLLVTNAEIELKNPLDGTFLSAVTGNDGMATFHGVCECIYSLRATAFSHSGYSNVIRVSYKSLQIVIFLHRRALTYKWAITSNFFTDLYSMIPVIENELPMPVLTIDPATVNLHDYEIGINRRMIFTITNHGSAGAEDITLTLPTNHPTLEFVKLVDVVGDLKSKTTIIVPVEVRPRVGHRNDLLGSPCYVGQMKYSYICRVKTVINLNIYLVHSSAGCLPRYVTVSSPAVAFDLLGNAGLPGSEIRIPNVDLPPQEMHINTQIIYTPESYLIHDCEQAWITQCSVNNPPKQYSCVGSHTTSDTTTLLGRLNLVMSCMVDNAGSLFGDDLGETPGKALSAYLVRGARANQKPEEILEMLHFDLTNTTWYEDFQMAVSDSSDDNQLLTLAEYESTLAATPDDEFREVVANFLMRWNNTIYAWNNGVFERDDENEYIISYSLVNFLGDQYVADIIESQGNGFQDPFHQYAAAYDAYVQATEGEQNIFATVYVTIEQELVLTSDEFVVRLEIVNGQVSDLTGINVTIKIWQHDDPLEQDMTSHFSLGKPNLVEITSVDGNGVVKYNVSGLAEWTIVAQHSAAWNEEVLYDVGGSLSYAVGNATITATLLHNAITVKPSIQLHVHYFYKNTVYSDEPLTDAAIEKAVPFPLVVMITNKGNGVAEQFKLVSGQPQIRNENGDLINFQILSSQLGNIGRVPSLSVDVGTIDRLETRTIWWSLAATMTGTFSNFSATFQHTNAYGNPEISLLHLEETHELIHVVHMNKPGMFDDDDVGDFLVNDVKDQMSIPDHLYSSKNGEKHVVSFVPSNLSFGEDYSRSKREVNSYRYVIISIDVPNTANWTYTQVYLPVELNGYPVAFAEGDGGAELKYEYNVWTSQADHNTSLLHLLDYIQNDTSKINYTVVLGPVNRNAPAFSDGMYTVSISVNTLANTMILHTEALDDDEGDAGDYFYFIDEFNGTLPFSIDAMSGNISSTRNISELDKAVSPYTFKIAATDHGVPAKTGIAFVIVYIVDHIATTSIMATTSSAPVLPSQSISPTSISMSRAFMSTTESAIVASSGRPTQSQPALLSTPSAFVIELQSSEYTVPLSSQTTGSLSTSSSFLLSLSSDTIEEARTRTIIQSSPTQVVTPALDIHSMTSFELESSPQSMTTSFSAEVTPTHSLVTNELYPGTSVFIEPTSTSTTPIQTMVTSPTEYPTEASAPGESLFSRQLIVATIAVSLAVVLCVASAIAIFISCRRNATMSLDINDASW</sequence>
<evidence type="ECO:0000256" key="11">
    <source>
        <dbReference type="ARBA" id="ARBA00023180"/>
    </source>
</evidence>
<dbReference type="PROSITE" id="PS01180">
    <property type="entry name" value="CUB"/>
    <property type="match status" value="2"/>
</dbReference>
<feature type="disulfide bond" evidence="14">
    <location>
        <begin position="2289"/>
        <end position="2298"/>
    </location>
</feature>
<dbReference type="InterPro" id="IPR011050">
    <property type="entry name" value="Pectin_lyase_fold/virulence"/>
</dbReference>
<evidence type="ECO:0000256" key="14">
    <source>
        <dbReference type="PROSITE-ProRule" id="PRU00076"/>
    </source>
</evidence>
<dbReference type="CDD" id="cd00057">
    <property type="entry name" value="FA58C"/>
    <property type="match status" value="1"/>
</dbReference>
<organism evidence="22 23">
    <name type="scientific">Saccoglossus kowalevskii</name>
    <name type="common">Acorn worm</name>
    <dbReference type="NCBI Taxonomy" id="10224"/>
    <lineage>
        <taxon>Eukaryota</taxon>
        <taxon>Metazoa</taxon>
        <taxon>Hemichordata</taxon>
        <taxon>Enteropneusta</taxon>
        <taxon>Harrimaniidae</taxon>
        <taxon>Saccoglossus</taxon>
    </lineage>
</organism>